<evidence type="ECO:0000259" key="20">
    <source>
        <dbReference type="PROSITE" id="PS51873"/>
    </source>
</evidence>
<comment type="caution">
    <text evidence="21">The sequence shown here is derived from an EMBL/GenBank/DDBJ whole genome shotgun (WGS) entry which is preliminary data.</text>
</comment>
<evidence type="ECO:0000313" key="22">
    <source>
        <dbReference type="Proteomes" id="UP001140949"/>
    </source>
</evidence>
<reference evidence="21" key="1">
    <citation type="journal article" date="2023" name="GigaByte">
        <title>Genome assembly of the bearded iris, Iris pallida Lam.</title>
        <authorList>
            <person name="Bruccoleri R.E."/>
            <person name="Oakeley E.J."/>
            <person name="Faust A.M.E."/>
            <person name="Altorfer M."/>
            <person name="Dessus-Babus S."/>
            <person name="Burckhardt D."/>
            <person name="Oertli M."/>
            <person name="Naumann U."/>
            <person name="Petersen F."/>
            <person name="Wong J."/>
        </authorList>
    </citation>
    <scope>NUCLEOTIDE SEQUENCE</scope>
    <source>
        <strain evidence="21">GSM-AAB239-AS_SAM_17_03QT</strain>
    </source>
</reference>
<dbReference type="SMART" id="SM00647">
    <property type="entry name" value="IBR"/>
    <property type="match status" value="2"/>
</dbReference>
<dbReference type="Pfam" id="PF00271">
    <property type="entry name" value="Helicase_C"/>
    <property type="match status" value="1"/>
</dbReference>
<dbReference type="InterPro" id="IPR002867">
    <property type="entry name" value="IBR_dom"/>
</dbReference>
<dbReference type="PROSITE" id="PS00028">
    <property type="entry name" value="ZINC_FINGER_C2H2_1"/>
    <property type="match status" value="1"/>
</dbReference>
<dbReference type="InterPro" id="IPR035979">
    <property type="entry name" value="RBD_domain_sf"/>
</dbReference>
<dbReference type="SUPFAM" id="SSF52540">
    <property type="entry name" value="P-loop containing nucleoside triphosphate hydrolases"/>
    <property type="match status" value="1"/>
</dbReference>
<dbReference type="PROSITE" id="PS51192">
    <property type="entry name" value="HELICASE_ATP_BIND_1"/>
    <property type="match status" value="1"/>
</dbReference>
<dbReference type="InterPro" id="IPR013087">
    <property type="entry name" value="Znf_C2H2_type"/>
</dbReference>
<dbReference type="FunFam" id="3.40.50.300:FF:001279">
    <property type="entry name" value="ATP-dependent RNA helicase DEAH12 chloroplastic"/>
    <property type="match status" value="1"/>
</dbReference>
<dbReference type="Pfam" id="PF24637">
    <property type="entry name" value="RRM_DEAH11"/>
    <property type="match status" value="1"/>
</dbReference>
<dbReference type="Pfam" id="PF01485">
    <property type="entry name" value="IBR"/>
    <property type="match status" value="1"/>
</dbReference>
<evidence type="ECO:0000256" key="11">
    <source>
        <dbReference type="ARBA" id="ARBA00022833"/>
    </source>
</evidence>
<dbReference type="GO" id="GO:0008270">
    <property type="term" value="F:zinc ion binding"/>
    <property type="evidence" value="ECO:0007669"/>
    <property type="project" value="UniProtKB-KW"/>
</dbReference>
<dbReference type="PROSITE" id="PS00690">
    <property type="entry name" value="DEAH_ATP_HELICASE"/>
    <property type="match status" value="1"/>
</dbReference>
<dbReference type="Pfam" id="PF24641">
    <property type="entry name" value="KH_DEAH11_2nd"/>
    <property type="match status" value="1"/>
</dbReference>
<dbReference type="InterPro" id="IPR056247">
    <property type="entry name" value="KH_DEAH11/12_2nd"/>
</dbReference>
<dbReference type="InterPro" id="IPR007502">
    <property type="entry name" value="Helicase-assoc_dom"/>
</dbReference>
<dbReference type="SUPFAM" id="SSF54928">
    <property type="entry name" value="RNA-binding domain, RBD"/>
    <property type="match status" value="2"/>
</dbReference>
<feature type="domain" description="Helicase ATP-binding" evidence="18">
    <location>
        <begin position="266"/>
        <end position="430"/>
    </location>
</feature>
<keyword evidence="11" id="KW-0862">Zinc</keyword>
<dbReference type="EMBL" id="JANAVB010021197">
    <property type="protein sequence ID" value="KAJ6826077.1"/>
    <property type="molecule type" value="Genomic_DNA"/>
</dbReference>
<keyword evidence="22" id="KW-1185">Reference proteome</keyword>
<dbReference type="SMART" id="SM00487">
    <property type="entry name" value="DEXDc"/>
    <property type="match status" value="1"/>
</dbReference>
<dbReference type="Gene3D" id="1.10.10.2130">
    <property type="entry name" value="DEAH helicase family, winged-helix domain"/>
    <property type="match status" value="1"/>
</dbReference>
<evidence type="ECO:0000256" key="9">
    <source>
        <dbReference type="ARBA" id="ARBA00022801"/>
    </source>
</evidence>
<dbReference type="InterPro" id="IPR056248">
    <property type="entry name" value="RBD_DEAH11/12"/>
</dbReference>
<protein>
    <recommendedName>
        <fullName evidence="2">RNA helicase</fullName>
        <ecNumber evidence="2">3.6.4.13</ecNumber>
    </recommendedName>
</protein>
<evidence type="ECO:0000256" key="13">
    <source>
        <dbReference type="ARBA" id="ARBA00047984"/>
    </source>
</evidence>
<dbReference type="InterPro" id="IPR014001">
    <property type="entry name" value="Helicase_ATP-bd"/>
</dbReference>
<dbReference type="GO" id="GO:0005524">
    <property type="term" value="F:ATP binding"/>
    <property type="evidence" value="ECO:0007669"/>
    <property type="project" value="UniProtKB-KW"/>
</dbReference>
<dbReference type="GO" id="GO:0003723">
    <property type="term" value="F:RNA binding"/>
    <property type="evidence" value="ECO:0007669"/>
    <property type="project" value="TreeGrafter"/>
</dbReference>
<keyword evidence="15" id="KW-0175">Coiled coil</keyword>
<dbReference type="GO" id="GO:0003724">
    <property type="term" value="F:RNA helicase activity"/>
    <property type="evidence" value="ECO:0007669"/>
    <property type="project" value="UniProtKB-EC"/>
</dbReference>
<dbReference type="Pfam" id="PF24475">
    <property type="entry name" value="RBD_DEAH11"/>
    <property type="match status" value="1"/>
</dbReference>
<evidence type="ECO:0000256" key="5">
    <source>
        <dbReference type="ARBA" id="ARBA00022737"/>
    </source>
</evidence>
<dbReference type="SUPFAM" id="SSF57850">
    <property type="entry name" value="RING/U-box"/>
    <property type="match status" value="3"/>
</dbReference>
<comment type="similarity">
    <text evidence="1">Belongs to the DEAD box helicase family. DEAH subfamily.</text>
</comment>
<dbReference type="InterPro" id="IPR056245">
    <property type="entry name" value="KH_DEAH11/12"/>
</dbReference>
<dbReference type="PROSITE" id="PS50089">
    <property type="entry name" value="ZF_RING_2"/>
    <property type="match status" value="1"/>
</dbReference>
<dbReference type="InterPro" id="IPR056246">
    <property type="entry name" value="KH_DEAH11/12_1st"/>
</dbReference>
<evidence type="ECO:0000313" key="21">
    <source>
        <dbReference type="EMBL" id="KAJ6826077.1"/>
    </source>
</evidence>
<keyword evidence="12" id="KW-0067">ATP-binding</keyword>
<keyword evidence="8" id="KW-0833">Ubl conjugation pathway</keyword>
<organism evidence="21 22">
    <name type="scientific">Iris pallida</name>
    <name type="common">Sweet iris</name>
    <dbReference type="NCBI Taxonomy" id="29817"/>
    <lineage>
        <taxon>Eukaryota</taxon>
        <taxon>Viridiplantae</taxon>
        <taxon>Streptophyta</taxon>
        <taxon>Embryophyta</taxon>
        <taxon>Tracheophyta</taxon>
        <taxon>Spermatophyta</taxon>
        <taxon>Magnoliopsida</taxon>
        <taxon>Liliopsida</taxon>
        <taxon>Asparagales</taxon>
        <taxon>Iridaceae</taxon>
        <taxon>Iridoideae</taxon>
        <taxon>Irideae</taxon>
        <taxon>Iris</taxon>
    </lineage>
</organism>
<dbReference type="InterPro" id="IPR002464">
    <property type="entry name" value="DNA/RNA_helicase_DEAH_CS"/>
</dbReference>
<feature type="compositionally biased region" description="Basic residues" evidence="16">
    <location>
        <begin position="1"/>
        <end position="10"/>
    </location>
</feature>
<dbReference type="InterPro" id="IPR011545">
    <property type="entry name" value="DEAD/DEAH_box_helicase_dom"/>
</dbReference>
<keyword evidence="10 21" id="KW-0347">Helicase</keyword>
<evidence type="ECO:0000256" key="10">
    <source>
        <dbReference type="ARBA" id="ARBA00022806"/>
    </source>
</evidence>
<dbReference type="FunFam" id="1.20.120.1080:FF:000033">
    <property type="entry name" value="RBR-type E3 ubiquitin transferase"/>
    <property type="match status" value="1"/>
</dbReference>
<evidence type="ECO:0000256" key="4">
    <source>
        <dbReference type="ARBA" id="ARBA00022723"/>
    </source>
</evidence>
<dbReference type="Pfam" id="PF24471">
    <property type="entry name" value="KH_DEAH11"/>
    <property type="match status" value="1"/>
</dbReference>
<dbReference type="FunFam" id="1.20.120.1750:FF:000020">
    <property type="entry name" value="ATP-dependent RNA helicase DEAH12 chloroplastic"/>
    <property type="match status" value="1"/>
</dbReference>
<sequence length="1731" mass="194858">MTHRNHHPNHHPLPNRIPLSRPPPGRQVPPRPEEFVVVLRRQHSDPKPLKLQAVEALVASCPSPHDDPFVFPSGDVAAKVLFPRWADAIGAFVFFWRQRLGGAHFLVPVLEKWHCARERRQELWSDEVGRMKDLFLEHVGGFAVGKEVHNCKEKVQKLNNDIRKYKVVLARPHGLQRSLWLQEEKKSLEAEVELLKGRLEEFRVSMEGILRQIRGDDDDDVGEDVEAVPLRIGGGFNWVRIHSRVLRECQRLSDGLPLYSFRRMILRNIKSSQVMVLIGETGSGKSTQLVQFLADSGLTATGSIVCTQPRKIAAISLAQRVGEESIGCYTDNFVVSYPSFSSSQVFDSKIIFTTDHCLLQHYMRAKNLNGISYIIVDEAHERSLNTDLLLALIKKELPQRFDLRLIIMSATADASKLADYFDGCCTVHVTGRSFHVDITYVPDVSSVVAWSTVPKLISGICASYVSDVVKMVSKIHAEEPGGAILAFLTSQMEIEWACENFNDPSAVVLPMHGKLSHEDQYRVMKTYQDKRKIIFATNVAETSLTIQGVRYVVDSGMVKESRFDPSSGMNVLKVGRITQSSANQRAGRAGRTGPGKCYRLYSEFDFKSMNMHQEPEILKVHLGNAILRIIALGLKNTKEFDFIDAPNQKAIEKATENLINLGAVICKLGVLKLTSTGLSLVNLGIEPRLGKIILDCYGLGLKREGLVLAALMANSSSIFCRVGTDEEKYKADCLKLPFCHHGGDLFTLLSVYKEWEEEAASRSQWCWQHSINAKSMRRCKETVKELESCLQHELNTIIPSYWKWDLHKSTEVDCLLKKVILSSLVENVAMYSGSDFLGYEVAATGQYFQLHPSCSLLVYGQKPSWVVFREILSVTNQYLACVTAVDYDDVRNIQLPLYDVVLLESRKMQMTVITALGDSLLKKLCGKSFCNLNSIVSSIRKDFVDERISINADFDRREIQLFAMPKDMEKITCILTDILDCEKKWLRDECIEKCLFHGGQGTSPSMALFGSGAEIKHLELDKRYLTVEISHQDAYKLNEKELLRMIEQHAPGIAGFSKHSVFGQEGPEPTKVGKIIFLSPESAEKAVEKLNGVEFHGSLLKVLPVRSVNQKILPPSAVRAKVFWPRRRSKGVAFVRCTEEDAEYIVQDCFALSLGGRYVNCKVSSTSRSWIFVSNIPRDLSEKEIYDEMRSITRRRIFPDVKLLKEEVTNTISTATCAEALTREISPFMPKKHDPSQHFQVEVFNPGSHDSKFRALLTFDGSLHLEAAKALDHLQGKVLPGCQPWQKIECRHEFYSYVSCPPRIYDVIRVELYNLVESFKHQKGVYCSLEETITGSCKVKITAHATKTVADLRKPLEKLTRGKTITHTGLSPTILKFLLSRDGLQILRSVERETGTYIFYDRQNLNVRLFGPPSSVANAEEKLVRDLLSFHENKLLEIRLRGHNLPPDLMKEVVQRFGADLHGLREKVPGVIEISLHLRRHAIHVKGTKEQKQQVEEIIAGLAQLSLGSAVPKPASVPSECPICLCELEEPYQLEACGHDFCRACLVEQCESISHSRDGFPLCCTKSGCNQPFLLADLKSLLPSDKLEELFRASVAAFVASSEGAYRFCPSPDCPGVYRVAAEDMPEEAVGPFVCGACAVETCTKCHLEYHPFISCEKYKNYKDVPDSSLMEWRKGKGDVKDCPSCGHTIEKADGCNHVECRCGRHICWVCLEYFMTSNECYAHLRAEDHI</sequence>
<reference evidence="21" key="2">
    <citation type="submission" date="2023-04" db="EMBL/GenBank/DDBJ databases">
        <authorList>
            <person name="Bruccoleri R.E."/>
            <person name="Oakeley E.J."/>
            <person name="Faust A.-M."/>
            <person name="Dessus-Babus S."/>
            <person name="Altorfer M."/>
            <person name="Burckhardt D."/>
            <person name="Oertli M."/>
            <person name="Naumann U."/>
            <person name="Petersen F."/>
            <person name="Wong J."/>
        </authorList>
    </citation>
    <scope>NUCLEOTIDE SEQUENCE</scope>
    <source>
        <strain evidence="21">GSM-AAB239-AS_SAM_17_03QT</strain>
        <tissue evidence="21">Leaf</tissue>
    </source>
</reference>
<dbReference type="Pfam" id="PF26200">
    <property type="entry name" value="Rcat_RNF216"/>
    <property type="match status" value="1"/>
</dbReference>
<keyword evidence="4" id="KW-0479">Metal-binding</keyword>
<evidence type="ECO:0000256" key="1">
    <source>
        <dbReference type="ARBA" id="ARBA00008792"/>
    </source>
</evidence>
<dbReference type="InterPro" id="IPR044066">
    <property type="entry name" value="TRIAD_supradom"/>
</dbReference>
<comment type="catalytic activity">
    <reaction evidence="13">
        <text>ATP + H2O = ADP + phosphate + H(+)</text>
        <dbReference type="Rhea" id="RHEA:13065"/>
        <dbReference type="ChEBI" id="CHEBI:15377"/>
        <dbReference type="ChEBI" id="CHEBI:15378"/>
        <dbReference type="ChEBI" id="CHEBI:30616"/>
        <dbReference type="ChEBI" id="CHEBI:43474"/>
        <dbReference type="ChEBI" id="CHEBI:456216"/>
        <dbReference type="EC" id="3.6.4.13"/>
    </reaction>
</comment>
<evidence type="ECO:0000256" key="2">
    <source>
        <dbReference type="ARBA" id="ARBA00012552"/>
    </source>
</evidence>
<name>A0AAX6GCF9_IRIPA</name>
<dbReference type="Proteomes" id="UP001140949">
    <property type="component" value="Unassembled WGS sequence"/>
</dbReference>
<evidence type="ECO:0000259" key="19">
    <source>
        <dbReference type="PROSITE" id="PS51194"/>
    </source>
</evidence>
<dbReference type="CDD" id="cd20335">
    <property type="entry name" value="BRcat_RBR"/>
    <property type="match status" value="1"/>
</dbReference>
<dbReference type="Gene3D" id="3.40.50.300">
    <property type="entry name" value="P-loop containing nucleotide triphosphate hydrolases"/>
    <property type="match status" value="2"/>
</dbReference>
<dbReference type="CDD" id="cd00590">
    <property type="entry name" value="RRM_SF"/>
    <property type="match status" value="1"/>
</dbReference>
<evidence type="ECO:0000256" key="15">
    <source>
        <dbReference type="SAM" id="Coils"/>
    </source>
</evidence>
<dbReference type="InterPro" id="IPR042035">
    <property type="entry name" value="DEAH_win-hel_dom"/>
</dbReference>
<dbReference type="Gene3D" id="3.30.40.10">
    <property type="entry name" value="Zinc/RING finger domain, C3HC4 (zinc finger)"/>
    <property type="match status" value="1"/>
</dbReference>
<dbReference type="CDD" id="cd17917">
    <property type="entry name" value="DEXHc_RHA-like"/>
    <property type="match status" value="1"/>
</dbReference>
<dbReference type="InterPro" id="IPR017907">
    <property type="entry name" value="Znf_RING_CS"/>
</dbReference>
<dbReference type="SMART" id="SM00847">
    <property type="entry name" value="HA2"/>
    <property type="match status" value="1"/>
</dbReference>
<dbReference type="PROSITE" id="PS51873">
    <property type="entry name" value="TRIAD"/>
    <property type="match status" value="1"/>
</dbReference>
<proteinExistence type="inferred from homology"/>
<dbReference type="InterPro" id="IPR013083">
    <property type="entry name" value="Znf_RING/FYVE/PHD"/>
</dbReference>
<evidence type="ECO:0000256" key="12">
    <source>
        <dbReference type="ARBA" id="ARBA00022840"/>
    </source>
</evidence>
<dbReference type="PANTHER" id="PTHR18934">
    <property type="entry name" value="ATP-DEPENDENT RNA HELICASE"/>
    <property type="match status" value="1"/>
</dbReference>
<dbReference type="GO" id="GO:0016740">
    <property type="term" value="F:transferase activity"/>
    <property type="evidence" value="ECO:0007669"/>
    <property type="project" value="UniProtKB-KW"/>
</dbReference>
<evidence type="ECO:0000256" key="14">
    <source>
        <dbReference type="PROSITE-ProRule" id="PRU00175"/>
    </source>
</evidence>
<keyword evidence="3" id="KW-0808">Transferase</keyword>
<dbReference type="SMART" id="SM00490">
    <property type="entry name" value="HELICc"/>
    <property type="match status" value="1"/>
</dbReference>
<feature type="domain" description="Helicase C-terminal" evidence="19">
    <location>
        <begin position="467"/>
        <end position="633"/>
    </location>
</feature>
<feature type="coiled-coil region" evidence="15">
    <location>
        <begin position="148"/>
        <end position="205"/>
    </location>
</feature>
<dbReference type="CDD" id="cd22585">
    <property type="entry name" value="Rcat_RBR_DEAH12-like"/>
    <property type="match status" value="1"/>
</dbReference>
<dbReference type="Pfam" id="PF00270">
    <property type="entry name" value="DEAD"/>
    <property type="match status" value="1"/>
</dbReference>
<keyword evidence="7 14" id="KW-0863">Zinc-finger</keyword>
<evidence type="ECO:0000256" key="6">
    <source>
        <dbReference type="ARBA" id="ARBA00022741"/>
    </source>
</evidence>
<dbReference type="PROSITE" id="PS00518">
    <property type="entry name" value="ZF_RING_1"/>
    <property type="match status" value="1"/>
</dbReference>
<evidence type="ECO:0000259" key="18">
    <source>
        <dbReference type="PROSITE" id="PS51192"/>
    </source>
</evidence>
<dbReference type="InterPro" id="IPR001841">
    <property type="entry name" value="Znf_RING"/>
</dbReference>
<evidence type="ECO:0000256" key="7">
    <source>
        <dbReference type="ARBA" id="ARBA00022771"/>
    </source>
</evidence>
<dbReference type="Pfam" id="PF07717">
    <property type="entry name" value="OB_NTP_bind"/>
    <property type="match status" value="1"/>
</dbReference>
<evidence type="ECO:0000256" key="16">
    <source>
        <dbReference type="SAM" id="MobiDB-lite"/>
    </source>
</evidence>
<dbReference type="Pfam" id="PF24638">
    <property type="entry name" value="KH_DEAH11_1st"/>
    <property type="match status" value="1"/>
</dbReference>
<keyword evidence="9" id="KW-0378">Hydrolase</keyword>
<evidence type="ECO:0000259" key="17">
    <source>
        <dbReference type="PROSITE" id="PS50089"/>
    </source>
</evidence>
<feature type="domain" description="RING-type" evidence="20">
    <location>
        <begin position="1517"/>
        <end position="1728"/>
    </location>
</feature>
<dbReference type="PROSITE" id="PS51194">
    <property type="entry name" value="HELICASE_CTER"/>
    <property type="match status" value="1"/>
</dbReference>
<feature type="domain" description="RING-type" evidence="17">
    <location>
        <begin position="1521"/>
        <end position="1563"/>
    </location>
</feature>
<accession>A0AAX6GCF9</accession>
<gene>
    <name evidence="21" type="ORF">M6B38_373930</name>
</gene>
<keyword evidence="5" id="KW-0677">Repeat</keyword>
<keyword evidence="6" id="KW-0547">Nucleotide-binding</keyword>
<dbReference type="Gene3D" id="1.20.120.1750">
    <property type="match status" value="1"/>
</dbReference>
<feature type="region of interest" description="Disordered" evidence="16">
    <location>
        <begin position="1"/>
        <end position="30"/>
    </location>
</feature>
<dbReference type="InterPro" id="IPR001650">
    <property type="entry name" value="Helicase_C-like"/>
</dbReference>
<evidence type="ECO:0000256" key="3">
    <source>
        <dbReference type="ARBA" id="ARBA00022679"/>
    </source>
</evidence>
<dbReference type="CDD" id="cd18791">
    <property type="entry name" value="SF2_C_RHA"/>
    <property type="match status" value="1"/>
</dbReference>
<evidence type="ECO:0000256" key="8">
    <source>
        <dbReference type="ARBA" id="ARBA00022786"/>
    </source>
</evidence>
<dbReference type="InterPro" id="IPR011709">
    <property type="entry name" value="DEAD-box_helicase_OB_fold"/>
</dbReference>
<dbReference type="GO" id="GO:0016787">
    <property type="term" value="F:hydrolase activity"/>
    <property type="evidence" value="ECO:0007669"/>
    <property type="project" value="UniProtKB-KW"/>
</dbReference>
<dbReference type="PANTHER" id="PTHR18934:SF81">
    <property type="entry name" value="ATP-DEPENDENT RNA HELICASE DEAH11, CHLOROPLASTIC-RELATED"/>
    <property type="match status" value="1"/>
</dbReference>
<dbReference type="InterPro" id="IPR056244">
    <property type="entry name" value="RRM_DEAH11/12"/>
</dbReference>
<dbReference type="EC" id="3.6.4.13" evidence="2"/>
<dbReference type="InterPro" id="IPR027417">
    <property type="entry name" value="P-loop_NTPase"/>
</dbReference>
<feature type="compositionally biased region" description="Pro residues" evidence="16">
    <location>
        <begin position="20"/>
        <end position="30"/>
    </location>
</feature>
<dbReference type="FunFam" id="3.40.50.300:FF:002114">
    <property type="entry name" value="ATP-dependent RNA helicase DEAH12 chloroplastic"/>
    <property type="match status" value="1"/>
</dbReference>